<feature type="region of interest" description="Disordered" evidence="1">
    <location>
        <begin position="1"/>
        <end position="135"/>
    </location>
</feature>
<comment type="caution">
    <text evidence="2">The sequence shown here is derived from an EMBL/GenBank/DDBJ whole genome shotgun (WGS) entry which is preliminary data.</text>
</comment>
<keyword evidence="3" id="KW-1185">Reference proteome</keyword>
<evidence type="ECO:0000256" key="1">
    <source>
        <dbReference type="SAM" id="MobiDB-lite"/>
    </source>
</evidence>
<feature type="compositionally biased region" description="Polar residues" evidence="1">
    <location>
        <begin position="111"/>
        <end position="122"/>
    </location>
</feature>
<dbReference type="EMBL" id="QJNU01000652">
    <property type="protein sequence ID" value="RYO90652.1"/>
    <property type="molecule type" value="Genomic_DNA"/>
</dbReference>
<dbReference type="Proteomes" id="UP000293360">
    <property type="component" value="Unassembled WGS sequence"/>
</dbReference>
<evidence type="ECO:0000313" key="3">
    <source>
        <dbReference type="Proteomes" id="UP000293360"/>
    </source>
</evidence>
<feature type="compositionally biased region" description="Low complexity" evidence="1">
    <location>
        <begin position="47"/>
        <end position="57"/>
    </location>
</feature>
<protein>
    <submittedName>
        <fullName evidence="2">Uncharacterized protein</fullName>
    </submittedName>
</protein>
<proteinExistence type="predicted"/>
<organism evidence="2 3">
    <name type="scientific">Monosporascus ibericus</name>
    <dbReference type="NCBI Taxonomy" id="155417"/>
    <lineage>
        <taxon>Eukaryota</taxon>
        <taxon>Fungi</taxon>
        <taxon>Dikarya</taxon>
        <taxon>Ascomycota</taxon>
        <taxon>Pezizomycotina</taxon>
        <taxon>Sordariomycetes</taxon>
        <taxon>Xylariomycetidae</taxon>
        <taxon>Xylariales</taxon>
        <taxon>Xylariales incertae sedis</taxon>
        <taxon>Monosporascus</taxon>
    </lineage>
</organism>
<gene>
    <name evidence="2" type="ORF">DL764_008415</name>
</gene>
<dbReference type="OrthoDB" id="4115389at2759"/>
<evidence type="ECO:0000313" key="2">
    <source>
        <dbReference type="EMBL" id="RYO90652.1"/>
    </source>
</evidence>
<feature type="compositionally biased region" description="Polar residues" evidence="1">
    <location>
        <begin position="58"/>
        <end position="67"/>
    </location>
</feature>
<dbReference type="AlphaFoldDB" id="A0A4Q4T0C6"/>
<reference evidence="2 3" key="1">
    <citation type="submission" date="2018-06" db="EMBL/GenBank/DDBJ databases">
        <title>Complete Genomes of Monosporascus.</title>
        <authorList>
            <person name="Robinson A.J."/>
            <person name="Natvig D.O."/>
        </authorList>
    </citation>
    <scope>NUCLEOTIDE SEQUENCE [LARGE SCALE GENOMIC DNA]</scope>
    <source>
        <strain evidence="2 3">CBS 110550</strain>
    </source>
</reference>
<sequence>MLDEQEPQGSSSRQPTPATDGNMSCQSQTSPGSSPRPSTAASGSYMSFQSQTSFQSQIPFSNPASVTESEDSNGGGGPLADPADHQEPDQEGFETAGTSNESGDLRRDSSHSQSIACPSLDSQAGDDDMQSSECGSTSQHIEFRWHYSSTAEVSHPIVTRFVFGFSKTIFEIARQVSFCWPGRACGRIEGILRDGGQPLPLLADSQVVTYMDMATQHNHVPTFAVQVFGHRDR</sequence>
<accession>A0A4Q4T0C6</accession>
<name>A0A4Q4T0C6_9PEZI</name>
<feature type="compositionally biased region" description="Polar residues" evidence="1">
    <location>
        <begin position="7"/>
        <end position="46"/>
    </location>
</feature>